<proteinExistence type="inferred from homology"/>
<comment type="subunit">
    <text evidence="5">Component of the origin recognition complex (ORC).</text>
</comment>
<evidence type="ECO:0000259" key="7">
    <source>
        <dbReference type="Pfam" id="PF24882"/>
    </source>
</evidence>
<organism evidence="8 9">
    <name type="scientific">Thecamonas trahens ATCC 50062</name>
    <dbReference type="NCBI Taxonomy" id="461836"/>
    <lineage>
        <taxon>Eukaryota</taxon>
        <taxon>Apusozoa</taxon>
        <taxon>Apusomonadida</taxon>
        <taxon>Apusomonadidae</taxon>
        <taxon>Thecamonas</taxon>
    </lineage>
</organism>
<feature type="domain" description="Origin recognition complex subunit 2 winged-helix" evidence="7">
    <location>
        <begin position="437"/>
        <end position="487"/>
    </location>
</feature>
<dbReference type="GeneID" id="25563155"/>
<dbReference type="InterPro" id="IPR056773">
    <property type="entry name" value="WHD_ORC2"/>
</dbReference>
<gene>
    <name evidence="8" type="ORF">AMSG_03564</name>
</gene>
<evidence type="ECO:0000313" key="8">
    <source>
        <dbReference type="EMBL" id="KNC47135.1"/>
    </source>
</evidence>
<evidence type="ECO:0000256" key="5">
    <source>
        <dbReference type="RuleBase" id="RU368084"/>
    </source>
</evidence>
<reference evidence="8 9" key="1">
    <citation type="submission" date="2010-05" db="EMBL/GenBank/DDBJ databases">
        <title>The Genome Sequence of Thecamonas trahens ATCC 50062.</title>
        <authorList>
            <consortium name="The Broad Institute Genome Sequencing Platform"/>
            <person name="Russ C."/>
            <person name="Cuomo C."/>
            <person name="Shea T."/>
            <person name="Young S.K."/>
            <person name="Zeng Q."/>
            <person name="Koehrsen M."/>
            <person name="Haas B."/>
            <person name="Borodovsky M."/>
            <person name="Guigo R."/>
            <person name="Alvarado L."/>
            <person name="Berlin A."/>
            <person name="Bochicchio J."/>
            <person name="Borenstein D."/>
            <person name="Chapman S."/>
            <person name="Chen Z."/>
            <person name="Freedman E."/>
            <person name="Gellesch M."/>
            <person name="Goldberg J."/>
            <person name="Griggs A."/>
            <person name="Gujja S."/>
            <person name="Heilman E."/>
            <person name="Heiman D."/>
            <person name="Hepburn T."/>
            <person name="Howarth C."/>
            <person name="Jen D."/>
            <person name="Larson L."/>
            <person name="Mehta T."/>
            <person name="Park D."/>
            <person name="Pearson M."/>
            <person name="Roberts A."/>
            <person name="Saif S."/>
            <person name="Shenoy N."/>
            <person name="Sisk P."/>
            <person name="Stolte C."/>
            <person name="Sykes S."/>
            <person name="Thomson T."/>
            <person name="Walk T."/>
            <person name="White J."/>
            <person name="Yandava C."/>
            <person name="Burger G."/>
            <person name="Gray M.W."/>
            <person name="Holland P.W.H."/>
            <person name="King N."/>
            <person name="Lang F.B.F."/>
            <person name="Roger A.J."/>
            <person name="Ruiz-Trillo I."/>
            <person name="Lander E."/>
            <person name="Nusbaum C."/>
        </authorList>
    </citation>
    <scope>NUCLEOTIDE SEQUENCE [LARGE SCALE GENOMIC DNA]</scope>
    <source>
        <strain evidence="8 9">ATCC 50062</strain>
    </source>
</reference>
<name>A0A0L0D4H7_THETB</name>
<dbReference type="InterPro" id="IPR007220">
    <property type="entry name" value="ORC2"/>
</dbReference>
<evidence type="ECO:0000256" key="3">
    <source>
        <dbReference type="ARBA" id="ARBA00022705"/>
    </source>
</evidence>
<dbReference type="OrthoDB" id="20198at2759"/>
<dbReference type="GO" id="GO:0005664">
    <property type="term" value="C:nuclear origin of replication recognition complex"/>
    <property type="evidence" value="ECO:0007669"/>
    <property type="project" value="UniProtKB-UniRule"/>
</dbReference>
<dbReference type="Proteomes" id="UP000054408">
    <property type="component" value="Unassembled WGS sequence"/>
</dbReference>
<evidence type="ECO:0000259" key="6">
    <source>
        <dbReference type="Pfam" id="PF04084"/>
    </source>
</evidence>
<dbReference type="PANTHER" id="PTHR14052">
    <property type="entry name" value="ORIGIN RECOGNITION COMPLEX SUBUNIT 2"/>
    <property type="match status" value="1"/>
</dbReference>
<dbReference type="Pfam" id="PF04084">
    <property type="entry name" value="RecA-like_ORC2"/>
    <property type="match status" value="1"/>
</dbReference>
<dbReference type="eggNOG" id="KOG2928">
    <property type="taxonomic scope" value="Eukaryota"/>
</dbReference>
<keyword evidence="3 5" id="KW-0235">DNA replication</keyword>
<dbReference type="InterPro" id="IPR056772">
    <property type="entry name" value="RecA-like_ORC2"/>
</dbReference>
<evidence type="ECO:0000256" key="1">
    <source>
        <dbReference type="ARBA" id="ARBA00004123"/>
    </source>
</evidence>
<keyword evidence="9" id="KW-1185">Reference proteome</keyword>
<protein>
    <recommendedName>
        <fullName evidence="5">Origin recognition complex subunit 2</fullName>
    </recommendedName>
</protein>
<dbReference type="STRING" id="461836.A0A0L0D4H7"/>
<dbReference type="EMBL" id="GL349445">
    <property type="protein sequence ID" value="KNC47135.1"/>
    <property type="molecule type" value="Genomic_DNA"/>
</dbReference>
<comment type="subcellular location">
    <subcellularLocation>
        <location evidence="1 5">Nucleus</location>
    </subcellularLocation>
</comment>
<evidence type="ECO:0000313" key="9">
    <source>
        <dbReference type="Proteomes" id="UP000054408"/>
    </source>
</evidence>
<accession>A0A0L0D4H7</accession>
<dbReference type="GO" id="GO:0006260">
    <property type="term" value="P:DNA replication"/>
    <property type="evidence" value="ECO:0007669"/>
    <property type="project" value="UniProtKB-UniRule"/>
</dbReference>
<dbReference type="RefSeq" id="XP_013759911.1">
    <property type="nucleotide sequence ID" value="XM_013904457.1"/>
</dbReference>
<dbReference type="PANTHER" id="PTHR14052:SF0">
    <property type="entry name" value="ORIGIN RECOGNITION COMPLEX SUBUNIT 2"/>
    <property type="match status" value="1"/>
</dbReference>
<evidence type="ECO:0000256" key="2">
    <source>
        <dbReference type="ARBA" id="ARBA00007421"/>
    </source>
</evidence>
<feature type="domain" description="Origin recognition complex subunit 2 RecA-like" evidence="6">
    <location>
        <begin position="216"/>
        <end position="378"/>
    </location>
</feature>
<comment type="similarity">
    <text evidence="2 5">Belongs to the ORC2 family.</text>
</comment>
<evidence type="ECO:0000256" key="4">
    <source>
        <dbReference type="ARBA" id="ARBA00023242"/>
    </source>
</evidence>
<dbReference type="GO" id="GO:0003688">
    <property type="term" value="F:DNA replication origin binding"/>
    <property type="evidence" value="ECO:0007669"/>
    <property type="project" value="UniProtKB-UniRule"/>
</dbReference>
<dbReference type="Pfam" id="PF24882">
    <property type="entry name" value="WHD_ORC2"/>
    <property type="match status" value="1"/>
</dbReference>
<sequence>MATGVEIRAYNDVDVPVLIASTAGRPSAESALYLPPEEYVTSLQPEEPQPAPVLPTRARTLLPSVAVADDGSAPGGAGARAVEGSQTTEEAAAAAAAEGAAPLVLPQRSLGGSVVRSLGDDVPGVAMDVGLADNGLTELPLPPPNACYFESHFPSFRSKPKTKPGRMPNKSTEWLAPVKVSFLTATRAKAMAGLIEKTRAHLPLLDNDPGAVARSLMAAYTPDYPYWRMLLAENNLCLYGLGSRSELALRFASWLAAEEAAAGETPVPTVVINGASSQTSASGVLGCILEEVFGVVTRVRVAKGVDIVRKCLRRGPSKLRLVVLGIDAKSLQGQAAQGLICGLAELRGVSLIATLDHMSGPVLWGSERADVLAWAYIHAPTYAPSIVPSAEIQTKALAGGVVTIEGVRRILASVTPNSRAVFDLVLESVAGGGPRTRKGISLANLLAEAQSSFLTSDERSLRAQLREFVEHGMIAIRSQSSGDEVVVLLDHEVVAQLLGADDDDDF</sequence>
<dbReference type="AlphaFoldDB" id="A0A0L0D4H7"/>
<comment type="function">
    <text evidence="5">Component of the origin recognition complex (ORC) that binds origins of replication. DNA-binding is ATP-dependent. ORC is required to assemble the pre-replication complex necessary to initiate DNA replication.</text>
</comment>
<keyword evidence="4 5" id="KW-0539">Nucleus</keyword>